<dbReference type="PANTHER" id="PTHR46832:SF1">
    <property type="entry name" value="5'-METHYLTHIOADENOSINE_S-ADENOSYLHOMOCYSTEINE NUCLEOSIDASE"/>
    <property type="match status" value="1"/>
</dbReference>
<dbReference type="STRING" id="1173111.SAMN05444955_101141"/>
<dbReference type="GO" id="GO:0008930">
    <property type="term" value="F:methylthioadenosine nucleosidase activity"/>
    <property type="evidence" value="ECO:0007669"/>
    <property type="project" value="InterPro"/>
</dbReference>
<dbReference type="OrthoDB" id="9792278at2"/>
<keyword evidence="8" id="KW-1185">Reference proteome</keyword>
<accession>A0A1H8AJE6</accession>
<dbReference type="NCBIfam" id="TIGR01704">
    <property type="entry name" value="MTA_SAH-Nsdase"/>
    <property type="match status" value="1"/>
</dbReference>
<dbReference type="CDD" id="cd09008">
    <property type="entry name" value="MTAN"/>
    <property type="match status" value="1"/>
</dbReference>
<gene>
    <name evidence="7" type="ORF">SAMN05444955_101141</name>
</gene>
<keyword evidence="4" id="KW-0378">Hydrolase</keyword>
<dbReference type="EMBL" id="FOCQ01000001">
    <property type="protein sequence ID" value="SEM69909.1"/>
    <property type="molecule type" value="Genomic_DNA"/>
</dbReference>
<dbReference type="Gene3D" id="3.40.50.1580">
    <property type="entry name" value="Nucleoside phosphorylase domain"/>
    <property type="match status" value="1"/>
</dbReference>
<evidence type="ECO:0000256" key="2">
    <source>
        <dbReference type="ARBA" id="ARBA00011974"/>
    </source>
</evidence>
<dbReference type="UniPathway" id="UPA00904">
    <property type="reaction ID" value="UER00871"/>
</dbReference>
<proteinExistence type="predicted"/>
<dbReference type="GO" id="GO:0009164">
    <property type="term" value="P:nucleoside catabolic process"/>
    <property type="evidence" value="ECO:0007669"/>
    <property type="project" value="InterPro"/>
</dbReference>
<dbReference type="RefSeq" id="WP_089964452.1">
    <property type="nucleotide sequence ID" value="NZ_FOCQ01000001.1"/>
</dbReference>
<organism evidence="7 8">
    <name type="scientific">Lihuaxuella thermophila</name>
    <dbReference type="NCBI Taxonomy" id="1173111"/>
    <lineage>
        <taxon>Bacteria</taxon>
        <taxon>Bacillati</taxon>
        <taxon>Bacillota</taxon>
        <taxon>Bacilli</taxon>
        <taxon>Bacillales</taxon>
        <taxon>Thermoactinomycetaceae</taxon>
        <taxon>Lihuaxuella</taxon>
    </lineage>
</organism>
<dbReference type="InterPro" id="IPR010049">
    <property type="entry name" value="MTA_SAH_Nsdase"/>
</dbReference>
<feature type="domain" description="Nucleoside phosphorylase" evidence="6">
    <location>
        <begin position="6"/>
        <end position="230"/>
    </location>
</feature>
<dbReference type="GO" id="GO:0019509">
    <property type="term" value="P:L-methionine salvage from methylthioadenosine"/>
    <property type="evidence" value="ECO:0007669"/>
    <property type="project" value="UniProtKB-UniPathway"/>
</dbReference>
<evidence type="ECO:0000256" key="4">
    <source>
        <dbReference type="ARBA" id="ARBA00022801"/>
    </source>
</evidence>
<dbReference type="NCBIfam" id="NF004079">
    <property type="entry name" value="PRK05584.1"/>
    <property type="match status" value="1"/>
</dbReference>
<dbReference type="InterPro" id="IPR035994">
    <property type="entry name" value="Nucleoside_phosphorylase_sf"/>
</dbReference>
<comment type="pathway">
    <text evidence="1">Amino-acid biosynthesis; L-methionine biosynthesis via salvage pathway; S-methyl-5-thio-alpha-D-ribose 1-phosphate from S-methyl-5'-thioadenosine (hydrolase route): step 1/2.</text>
</comment>
<sequence length="236" mass="25529">MSTGIVGIIGAMDAEIARFLEEMQQVETREIQGIHYHKGELSGVPVVVCKSGVGKVNAAVCTQLLIDRYRVESVIFTGVAGALHSDLDIGDLVISTECQQHDMDASPLGFPKGTIPFQETSVFPADPGLIEWAKKAGESIEGVKVLTGKVLSGDQFISDVEKVKQLREEFNGACVEMEGAAVAHVCHLSGVPYVVIRSMSDRADQTAQVNFLEFTELAAERSCLMVRHLLQQKAKA</sequence>
<evidence type="ECO:0000256" key="1">
    <source>
        <dbReference type="ARBA" id="ARBA00004945"/>
    </source>
</evidence>
<dbReference type="Proteomes" id="UP000199695">
    <property type="component" value="Unassembled WGS sequence"/>
</dbReference>
<dbReference type="SUPFAM" id="SSF53167">
    <property type="entry name" value="Purine and uridine phosphorylases"/>
    <property type="match status" value="1"/>
</dbReference>
<dbReference type="GO" id="GO:0005829">
    <property type="term" value="C:cytosol"/>
    <property type="evidence" value="ECO:0007669"/>
    <property type="project" value="TreeGrafter"/>
</dbReference>
<evidence type="ECO:0000256" key="3">
    <source>
        <dbReference type="ARBA" id="ARBA00022605"/>
    </source>
</evidence>
<dbReference type="PANTHER" id="PTHR46832">
    <property type="entry name" value="5'-METHYLTHIOADENOSINE/S-ADENOSYLHOMOCYSTEINE NUCLEOSIDASE"/>
    <property type="match status" value="1"/>
</dbReference>
<dbReference type="EC" id="3.2.2.9" evidence="2"/>
<dbReference type="AlphaFoldDB" id="A0A1H8AJE6"/>
<dbReference type="InterPro" id="IPR000845">
    <property type="entry name" value="Nucleoside_phosphorylase_d"/>
</dbReference>
<evidence type="ECO:0000259" key="6">
    <source>
        <dbReference type="Pfam" id="PF01048"/>
    </source>
</evidence>
<dbReference type="GO" id="GO:0019284">
    <property type="term" value="P:L-methionine salvage from S-adenosylmethionine"/>
    <property type="evidence" value="ECO:0007669"/>
    <property type="project" value="TreeGrafter"/>
</dbReference>
<keyword evidence="3" id="KW-0028">Amino-acid biosynthesis</keyword>
<evidence type="ECO:0000256" key="5">
    <source>
        <dbReference type="ARBA" id="ARBA00023167"/>
    </source>
</evidence>
<reference evidence="7 8" key="1">
    <citation type="submission" date="2016-10" db="EMBL/GenBank/DDBJ databases">
        <authorList>
            <person name="de Groot N.N."/>
        </authorList>
    </citation>
    <scope>NUCLEOTIDE SEQUENCE [LARGE SCALE GENOMIC DNA]</scope>
    <source>
        <strain evidence="7 8">DSM 46701</strain>
    </source>
</reference>
<dbReference type="Pfam" id="PF01048">
    <property type="entry name" value="PNP_UDP_1"/>
    <property type="match status" value="1"/>
</dbReference>
<name>A0A1H8AJE6_9BACL</name>
<evidence type="ECO:0000313" key="7">
    <source>
        <dbReference type="EMBL" id="SEM69909.1"/>
    </source>
</evidence>
<dbReference type="GO" id="GO:0008782">
    <property type="term" value="F:adenosylhomocysteine nucleosidase activity"/>
    <property type="evidence" value="ECO:0007669"/>
    <property type="project" value="UniProtKB-EC"/>
</dbReference>
<keyword evidence="5" id="KW-0486">Methionine biosynthesis</keyword>
<evidence type="ECO:0000313" key="8">
    <source>
        <dbReference type="Proteomes" id="UP000199695"/>
    </source>
</evidence>
<protein>
    <recommendedName>
        <fullName evidence="2">adenosylhomocysteine nucleosidase</fullName>
        <ecNumber evidence="2">3.2.2.9</ecNumber>
    </recommendedName>
</protein>